<organism evidence="1">
    <name type="scientific">Candidatus Berkiella aquae</name>
    <dbReference type="NCBI Taxonomy" id="295108"/>
    <lineage>
        <taxon>Bacteria</taxon>
        <taxon>Pseudomonadati</taxon>
        <taxon>Pseudomonadota</taxon>
        <taxon>Gammaproteobacteria</taxon>
        <taxon>Candidatus Berkiellales</taxon>
        <taxon>Candidatus Berkiellaceae</taxon>
        <taxon>Candidatus Berkiella</taxon>
    </lineage>
</organism>
<evidence type="ECO:0000313" key="1">
    <source>
        <dbReference type="EMBL" id="KRG21950.1"/>
    </source>
</evidence>
<sequence length="37" mass="4230">MKGLAARWLRVATQGFSMKKVQKKTAKIVFLPFFQSS</sequence>
<dbReference type="AlphaFoldDB" id="A0A0Q9YYA9"/>
<name>A0A0Q9YYA9_9GAMM</name>
<protein>
    <submittedName>
        <fullName evidence="1">Uncharacterized protein</fullName>
    </submittedName>
</protein>
<proteinExistence type="predicted"/>
<gene>
    <name evidence="1" type="ORF">HT99x_01144</name>
</gene>
<comment type="caution">
    <text evidence="1">The sequence shown here is derived from an EMBL/GenBank/DDBJ whole genome shotgun (WGS) entry which is preliminary data.</text>
</comment>
<reference evidence="1" key="1">
    <citation type="submission" date="2015-09" db="EMBL/GenBank/DDBJ databases">
        <title>Draft Genome Sequences of Two Novel Amoeba-resistant Intranuclear Bacteria, Candidatus Berkiella cookevillensis and Candidatus Berkiella aquae.</title>
        <authorList>
            <person name="Mehari Y.T."/>
            <person name="Arivett B.A."/>
            <person name="Farone A.L."/>
            <person name="Gunderson J.H."/>
            <person name="Farone M.B."/>
        </authorList>
    </citation>
    <scope>NUCLEOTIDE SEQUENCE [LARGE SCALE GENOMIC DNA]</scope>
    <source>
        <strain evidence="1">HT99</strain>
    </source>
</reference>
<accession>A0A0Q9YYA9</accession>
<dbReference type="EMBL" id="LKAJ01000003">
    <property type="protein sequence ID" value="KRG21950.1"/>
    <property type="molecule type" value="Genomic_DNA"/>
</dbReference>